<dbReference type="Pfam" id="PF13424">
    <property type="entry name" value="TPR_12"/>
    <property type="match status" value="4"/>
</dbReference>
<keyword evidence="4" id="KW-0493">Microtubule</keyword>
<evidence type="ECO:0000256" key="9">
    <source>
        <dbReference type="ARBA" id="ARBA00023212"/>
    </source>
</evidence>
<evidence type="ECO:0000256" key="6">
    <source>
        <dbReference type="ARBA" id="ARBA00022803"/>
    </source>
</evidence>
<evidence type="ECO:0000256" key="10">
    <source>
        <dbReference type="PROSITE-ProRule" id="PRU00339"/>
    </source>
</evidence>
<evidence type="ECO:0000256" key="1">
    <source>
        <dbReference type="ARBA" id="ARBA00004245"/>
    </source>
</evidence>
<dbReference type="RefSeq" id="WP_251958436.1">
    <property type="nucleotide sequence ID" value="NZ_AP025732.1"/>
</dbReference>
<dbReference type="PROSITE" id="PS50005">
    <property type="entry name" value="TPR"/>
    <property type="match status" value="1"/>
</dbReference>
<comment type="subcellular location">
    <subcellularLocation>
        <location evidence="1">Cytoplasm</location>
        <location evidence="1">Cytoskeleton</location>
    </subcellularLocation>
</comment>
<sequence>MPEESGKFADKVGAYAAPYSQVNIGTQIIEGQKQLIPTKFIPYRGSVNFVGRETELTILHEDLQRGNYVAIAGMGGVGKTELATQYARRYQQDYGGITWFNDRETNLAAEVLEFFGLQFSLEIPQELGGRLLNLKEQVAWCWSKYPDSPFPILIVFDDVTDLDNLREVIPNNNRFQVLITTRLRNLDPNFIQEIPLDVLSPQKEPGKALELLKRLLGEKDKRVENQPQAATAICECLEYLPLGIELVGGYLIRDPDISLDIMFGRLQERKLTEAALQDRKTLNSTQLGVKAAFALTWSELNPLAQQLGIFLSLFSPVQILWELVIWVATESQKAEEQGSRGAEEKNSPQTEVGDLDTFQGEENSPPCSPLPALLPFLTWSEDELNAVKNQLYGRNLLQLVEERAGCYKIHALVRWFLQEQLADAGETKSVLETTFATAMIAFAQTLPDSPTSKDIEFFKDVILHLEDIGKRLIAEIKEATEAQTFFTASVPNKQVLWIFVGIGRFYDGQGLYKLAEPWYEDGVNVCQALFAGDHPNVANSLNNLAALYYSQGRYSDAEPLLSDALAMTKRLFAGDHPDVASNLNNLAGLYDSQGRYSDAEPLYSDALAMRKRLFAGDHADVASSLNSLAALYNSQGRYSDAEPLLSDALAMTKRLFAGDHPDVASSLNNLAALYDSQGRYSDAEPLLSDALAMRKRLFADNHPYVATSLNNLAFLYKSQGRYSDAEPLYSDALAMRKRLFAGDHPDVASGLNNLAALYKSQGRYSDAEPLYSDALAMRKRLFAGDHPDVANSLNNLASLYDSQGRYSDAEPLYSDALAMTKRLFAGDHPDVATSLNNLAFLYNSQGRYSDAEPLYSDALAMRKRLFAGDHPDVATSLNNLASLYDSQGRYSDAEPLYSDALAMCQRVLGVNHPTTATIRENLAILQRQSSPRAIRKGRLSQFVQTLKAILILPFSLLWRLAKKLIRN</sequence>
<dbReference type="InterPro" id="IPR019734">
    <property type="entry name" value="TPR_rpt"/>
</dbReference>
<keyword evidence="3" id="KW-0963">Cytoplasm</keyword>
<gene>
    <name evidence="13" type="ORF">ANSO36C_07320</name>
</gene>
<dbReference type="Gene3D" id="1.25.40.10">
    <property type="entry name" value="Tetratricopeptide repeat domain"/>
    <property type="match status" value="3"/>
</dbReference>
<dbReference type="PANTHER" id="PTHR45783">
    <property type="entry name" value="KINESIN LIGHT CHAIN"/>
    <property type="match status" value="1"/>
</dbReference>
<comment type="similarity">
    <text evidence="2">Belongs to the kinesin light chain family.</text>
</comment>
<dbReference type="InterPro" id="IPR002151">
    <property type="entry name" value="Kinesin_light"/>
</dbReference>
<organism evidence="13 14">
    <name type="scientific">Nostoc cf. commune SO-36</name>
    <dbReference type="NCBI Taxonomy" id="449208"/>
    <lineage>
        <taxon>Bacteria</taxon>
        <taxon>Bacillati</taxon>
        <taxon>Cyanobacteriota</taxon>
        <taxon>Cyanophyceae</taxon>
        <taxon>Nostocales</taxon>
        <taxon>Nostocaceae</taxon>
        <taxon>Nostoc</taxon>
    </lineage>
</organism>
<evidence type="ECO:0000256" key="3">
    <source>
        <dbReference type="ARBA" id="ARBA00022490"/>
    </source>
</evidence>
<dbReference type="Proteomes" id="UP001055453">
    <property type="component" value="Chromosome"/>
</dbReference>
<dbReference type="SUPFAM" id="SSF52540">
    <property type="entry name" value="P-loop containing nucleoside triphosphate hydrolases"/>
    <property type="match status" value="1"/>
</dbReference>
<keyword evidence="9" id="KW-0206">Cytoskeleton</keyword>
<evidence type="ECO:0000256" key="7">
    <source>
        <dbReference type="ARBA" id="ARBA00023054"/>
    </source>
</evidence>
<dbReference type="EMBL" id="AP025732">
    <property type="protein sequence ID" value="BDI14930.1"/>
    <property type="molecule type" value="Genomic_DNA"/>
</dbReference>
<evidence type="ECO:0000256" key="4">
    <source>
        <dbReference type="ARBA" id="ARBA00022701"/>
    </source>
</evidence>
<dbReference type="SUPFAM" id="SSF48452">
    <property type="entry name" value="TPR-like"/>
    <property type="match status" value="2"/>
</dbReference>
<accession>A0ABM7YWB5</accession>
<name>A0ABM7YWB5_NOSCO</name>
<dbReference type="InterPro" id="IPR027417">
    <property type="entry name" value="P-loop_NTPase"/>
</dbReference>
<keyword evidence="7" id="KW-0175">Coiled coil</keyword>
<dbReference type="InterPro" id="IPR011990">
    <property type="entry name" value="TPR-like_helical_dom_sf"/>
</dbReference>
<keyword evidence="8" id="KW-0505">Motor protein</keyword>
<dbReference type="InterPro" id="IPR002182">
    <property type="entry name" value="NB-ARC"/>
</dbReference>
<dbReference type="Pfam" id="PF13176">
    <property type="entry name" value="TPR_7"/>
    <property type="match status" value="2"/>
</dbReference>
<evidence type="ECO:0000259" key="12">
    <source>
        <dbReference type="Pfam" id="PF00931"/>
    </source>
</evidence>
<feature type="repeat" description="TPR" evidence="10">
    <location>
        <begin position="790"/>
        <end position="823"/>
    </location>
</feature>
<feature type="domain" description="NB-ARC" evidence="12">
    <location>
        <begin position="63"/>
        <end position="192"/>
    </location>
</feature>
<feature type="compositionally biased region" description="Basic and acidic residues" evidence="11">
    <location>
        <begin position="336"/>
        <end position="346"/>
    </location>
</feature>
<evidence type="ECO:0000256" key="5">
    <source>
        <dbReference type="ARBA" id="ARBA00022737"/>
    </source>
</evidence>
<keyword evidence="14" id="KW-1185">Reference proteome</keyword>
<keyword evidence="6 10" id="KW-0802">TPR repeat</keyword>
<dbReference type="PRINTS" id="PR00381">
    <property type="entry name" value="KINESINLIGHT"/>
</dbReference>
<evidence type="ECO:0000313" key="13">
    <source>
        <dbReference type="EMBL" id="BDI14930.1"/>
    </source>
</evidence>
<evidence type="ECO:0000256" key="8">
    <source>
        <dbReference type="ARBA" id="ARBA00023175"/>
    </source>
</evidence>
<evidence type="ECO:0000313" key="14">
    <source>
        <dbReference type="Proteomes" id="UP001055453"/>
    </source>
</evidence>
<dbReference type="Pfam" id="PF00931">
    <property type="entry name" value="NB-ARC"/>
    <property type="match status" value="1"/>
</dbReference>
<reference evidence="13" key="1">
    <citation type="submission" date="2022-04" db="EMBL/GenBank/DDBJ databases">
        <title>Complete genome sequence of a cyanobacterium, Nostoc sp. SO-36, isolated in Antarctica.</title>
        <authorList>
            <person name="Kanesaki Y."/>
            <person name="Effendi D."/>
            <person name="Sakamoto T."/>
            <person name="Ohtani S."/>
            <person name="Awai K."/>
        </authorList>
    </citation>
    <scope>NUCLEOTIDE SEQUENCE</scope>
    <source>
        <strain evidence="13">SO-36</strain>
    </source>
</reference>
<evidence type="ECO:0000256" key="11">
    <source>
        <dbReference type="SAM" id="MobiDB-lite"/>
    </source>
</evidence>
<dbReference type="Gene3D" id="3.40.50.300">
    <property type="entry name" value="P-loop containing nucleotide triphosphate hydrolases"/>
    <property type="match status" value="1"/>
</dbReference>
<protein>
    <recommendedName>
        <fullName evidence="12">NB-ARC domain-containing protein</fullName>
    </recommendedName>
</protein>
<dbReference type="SMART" id="SM00028">
    <property type="entry name" value="TPR"/>
    <property type="match status" value="10"/>
</dbReference>
<keyword evidence="5" id="KW-0677">Repeat</keyword>
<proteinExistence type="inferred from homology"/>
<feature type="region of interest" description="Disordered" evidence="11">
    <location>
        <begin position="336"/>
        <end position="366"/>
    </location>
</feature>
<evidence type="ECO:0000256" key="2">
    <source>
        <dbReference type="ARBA" id="ARBA00009622"/>
    </source>
</evidence>
<dbReference type="PANTHER" id="PTHR45783:SF3">
    <property type="entry name" value="KINESIN LIGHT CHAIN"/>
    <property type="match status" value="1"/>
</dbReference>